<dbReference type="RefSeq" id="WP_266123432.1">
    <property type="nucleotide sequence ID" value="NZ_JAJHNU010000004.1"/>
</dbReference>
<name>A0ABT8EM15_9BURK</name>
<dbReference type="Pfam" id="PF02325">
    <property type="entry name" value="CCB3_YggT"/>
    <property type="match status" value="2"/>
</dbReference>
<keyword evidence="3" id="KW-1185">Reference proteome</keyword>
<sequence>MFSEVFTFLINIIFSLFGVALLLRAWAYATRLHPFNPISQTLFKVTDWLVLPLRKIVKNSMRLDWPSLLGAYLAALLYTLLIFIVQSGLAHLTVLFSLLPQLLLLALVYVVRWALSLVLWVILGQAILSWVNPGAPFMPVLRTLTEPLLAPVRRVLPNLGALDLSPLAIIILTQLATIVLNNISMRLIGM</sequence>
<feature type="transmembrane region" description="Helical" evidence="1">
    <location>
        <begin position="63"/>
        <end position="84"/>
    </location>
</feature>
<feature type="transmembrane region" description="Helical" evidence="1">
    <location>
        <begin position="155"/>
        <end position="180"/>
    </location>
</feature>
<dbReference type="InterPro" id="IPR003425">
    <property type="entry name" value="CCB3/YggT"/>
</dbReference>
<evidence type="ECO:0000313" key="3">
    <source>
        <dbReference type="Proteomes" id="UP001168613"/>
    </source>
</evidence>
<protein>
    <submittedName>
        <fullName evidence="2">YggT family protein</fullName>
    </submittedName>
</protein>
<feature type="transmembrane region" description="Helical" evidence="1">
    <location>
        <begin position="90"/>
        <end position="110"/>
    </location>
</feature>
<evidence type="ECO:0000313" key="2">
    <source>
        <dbReference type="EMBL" id="MDN4122346.1"/>
    </source>
</evidence>
<keyword evidence="1" id="KW-1133">Transmembrane helix</keyword>
<comment type="caution">
    <text evidence="2">The sequence shown here is derived from an EMBL/GenBank/DDBJ whole genome shotgun (WGS) entry which is preliminary data.</text>
</comment>
<feature type="transmembrane region" description="Helical" evidence="1">
    <location>
        <begin position="6"/>
        <end position="27"/>
    </location>
</feature>
<reference evidence="2" key="1">
    <citation type="submission" date="2021-11" db="EMBL/GenBank/DDBJ databases">
        <title>Draft genome sequence of Alcaligenes endophyticus type strain CCUG 75668T.</title>
        <authorList>
            <person name="Salva-Serra F."/>
            <person name="Duran R.E."/>
            <person name="Seeger M."/>
            <person name="Moore E.R.B."/>
            <person name="Jaen-Luchoro D."/>
        </authorList>
    </citation>
    <scope>NUCLEOTIDE SEQUENCE</scope>
    <source>
        <strain evidence="2">CCUG 75668</strain>
    </source>
</reference>
<proteinExistence type="predicted"/>
<keyword evidence="1" id="KW-0472">Membrane</keyword>
<dbReference type="Proteomes" id="UP001168613">
    <property type="component" value="Unassembled WGS sequence"/>
</dbReference>
<gene>
    <name evidence="2" type="ORF">LMS43_13710</name>
</gene>
<evidence type="ECO:0000256" key="1">
    <source>
        <dbReference type="SAM" id="Phobius"/>
    </source>
</evidence>
<dbReference type="EMBL" id="JAJHNU010000004">
    <property type="protein sequence ID" value="MDN4122346.1"/>
    <property type="molecule type" value="Genomic_DNA"/>
</dbReference>
<keyword evidence="1" id="KW-0812">Transmembrane</keyword>
<organism evidence="2 3">
    <name type="scientific">Alcaligenes endophyticus</name>
    <dbReference type="NCBI Taxonomy" id="1929088"/>
    <lineage>
        <taxon>Bacteria</taxon>
        <taxon>Pseudomonadati</taxon>
        <taxon>Pseudomonadota</taxon>
        <taxon>Betaproteobacteria</taxon>
        <taxon>Burkholderiales</taxon>
        <taxon>Alcaligenaceae</taxon>
        <taxon>Alcaligenes</taxon>
    </lineage>
</organism>
<accession>A0ABT8EM15</accession>
<feature type="transmembrane region" description="Helical" evidence="1">
    <location>
        <begin position="117"/>
        <end position="135"/>
    </location>
</feature>